<feature type="region of interest" description="Disordered" evidence="1">
    <location>
        <begin position="60"/>
        <end position="194"/>
    </location>
</feature>
<comment type="caution">
    <text evidence="2">The sequence shown here is derived from an EMBL/GenBank/DDBJ whole genome shotgun (WGS) entry which is preliminary data.</text>
</comment>
<feature type="non-terminal residue" evidence="2">
    <location>
        <position position="238"/>
    </location>
</feature>
<feature type="compositionally biased region" description="Polar residues" evidence="1">
    <location>
        <begin position="160"/>
        <end position="176"/>
    </location>
</feature>
<evidence type="ECO:0000256" key="1">
    <source>
        <dbReference type="SAM" id="MobiDB-lite"/>
    </source>
</evidence>
<proteinExistence type="predicted"/>
<gene>
    <name evidence="2" type="ORF">GSLYS_00002915001</name>
</gene>
<feature type="compositionally biased region" description="Low complexity" evidence="1">
    <location>
        <begin position="136"/>
        <end position="150"/>
    </location>
</feature>
<organism evidence="2 3">
    <name type="scientific">Lymnaea stagnalis</name>
    <name type="common">Great pond snail</name>
    <name type="synonym">Helix stagnalis</name>
    <dbReference type="NCBI Taxonomy" id="6523"/>
    <lineage>
        <taxon>Eukaryota</taxon>
        <taxon>Metazoa</taxon>
        <taxon>Spiralia</taxon>
        <taxon>Lophotrochozoa</taxon>
        <taxon>Mollusca</taxon>
        <taxon>Gastropoda</taxon>
        <taxon>Heterobranchia</taxon>
        <taxon>Euthyneura</taxon>
        <taxon>Panpulmonata</taxon>
        <taxon>Hygrophila</taxon>
        <taxon>Lymnaeoidea</taxon>
        <taxon>Lymnaeidae</taxon>
        <taxon>Lymnaea</taxon>
    </lineage>
</organism>
<sequence length="238" mass="25974">SSSRHTFSINSPTYQAETSWKLEDFTSGVTCKTFTPEQDAHRLSPTVTYTSQASPFSPLSAGASYYSPSQSSPSHSVTHSPRQSSLTCSPASSSDSPNWSLASSESTSLAHSNRSFSPTYHSPNRSPASPGYQNQFSPLSNSFPSSPSLLFDEREPESPVFNSQMSLLGQTASQDYATPPGERSQNRTENDLYHSQDDCWVDSSTSSSKFQVVPLKTDFSMLVNPVYSASEDEEDESE</sequence>
<feature type="compositionally biased region" description="Low complexity" evidence="1">
    <location>
        <begin position="60"/>
        <end position="104"/>
    </location>
</feature>
<reference evidence="2 3" key="1">
    <citation type="submission" date="2024-04" db="EMBL/GenBank/DDBJ databases">
        <authorList>
            <consortium name="Genoscope - CEA"/>
            <person name="William W."/>
        </authorList>
    </citation>
    <scope>NUCLEOTIDE SEQUENCE [LARGE SCALE GENOMIC DNA]</scope>
</reference>
<feature type="compositionally biased region" description="Polar residues" evidence="1">
    <location>
        <begin position="45"/>
        <end position="54"/>
    </location>
</feature>
<accession>A0AAV2H6F5</accession>
<protein>
    <submittedName>
        <fullName evidence="2">Uncharacterized protein</fullName>
    </submittedName>
</protein>
<evidence type="ECO:0000313" key="2">
    <source>
        <dbReference type="EMBL" id="CAL1528745.1"/>
    </source>
</evidence>
<feature type="compositionally biased region" description="Basic and acidic residues" evidence="1">
    <location>
        <begin position="184"/>
        <end position="194"/>
    </location>
</feature>
<dbReference type="AlphaFoldDB" id="A0AAV2H6F5"/>
<dbReference type="EMBL" id="CAXITT010000037">
    <property type="protein sequence ID" value="CAL1528745.1"/>
    <property type="molecule type" value="Genomic_DNA"/>
</dbReference>
<feature type="non-terminal residue" evidence="2">
    <location>
        <position position="1"/>
    </location>
</feature>
<name>A0AAV2H6F5_LYMST</name>
<evidence type="ECO:0000313" key="3">
    <source>
        <dbReference type="Proteomes" id="UP001497497"/>
    </source>
</evidence>
<feature type="region of interest" description="Disordered" evidence="1">
    <location>
        <begin position="35"/>
        <end position="54"/>
    </location>
</feature>
<dbReference type="Proteomes" id="UP001497497">
    <property type="component" value="Unassembled WGS sequence"/>
</dbReference>
<keyword evidence="3" id="KW-1185">Reference proteome</keyword>
<feature type="compositionally biased region" description="Polar residues" evidence="1">
    <location>
        <begin position="105"/>
        <end position="135"/>
    </location>
</feature>